<feature type="region of interest" description="Disordered" evidence="1">
    <location>
        <begin position="47"/>
        <end position="70"/>
    </location>
</feature>
<reference evidence="3" key="1">
    <citation type="journal article" date="2019" name="Int. J. Syst. Evol. Microbiol.">
        <title>The Global Catalogue of Microorganisms (GCM) 10K type strain sequencing project: providing services to taxonomists for standard genome sequencing and annotation.</title>
        <authorList>
            <consortium name="The Broad Institute Genomics Platform"/>
            <consortium name="The Broad Institute Genome Sequencing Center for Infectious Disease"/>
            <person name="Wu L."/>
            <person name="Ma J."/>
        </authorList>
    </citation>
    <scope>NUCLEOTIDE SEQUENCE [LARGE SCALE GENOMIC DNA]</scope>
    <source>
        <strain evidence="3">CCM 8951</strain>
    </source>
</reference>
<gene>
    <name evidence="2" type="primary">mazE</name>
    <name evidence="2" type="synonym">pemI</name>
    <name evidence="2" type="ORF">ACFQ4L_02865</name>
</gene>
<evidence type="ECO:0000313" key="2">
    <source>
        <dbReference type="EMBL" id="MFD1465032.1"/>
    </source>
</evidence>
<proteinExistence type="predicted"/>
<dbReference type="RefSeq" id="WP_125576346.1">
    <property type="nucleotide sequence ID" value="NZ_JBHTOF010000022.1"/>
</dbReference>
<accession>A0ABW4DK45</accession>
<dbReference type="EMBL" id="JBHTOF010000022">
    <property type="protein sequence ID" value="MFD1465032.1"/>
    <property type="molecule type" value="Genomic_DNA"/>
</dbReference>
<dbReference type="NCBIfam" id="NF047400">
    <property type="entry name" value="MazE_PemI_antitoxin"/>
    <property type="match status" value="1"/>
</dbReference>
<organism evidence="2 3">
    <name type="scientific">Lapidilactobacillus mulanensis</name>
    <dbReference type="NCBI Taxonomy" id="2485999"/>
    <lineage>
        <taxon>Bacteria</taxon>
        <taxon>Bacillati</taxon>
        <taxon>Bacillota</taxon>
        <taxon>Bacilli</taxon>
        <taxon>Lactobacillales</taxon>
        <taxon>Lactobacillaceae</taxon>
        <taxon>Lapidilactobacillus</taxon>
    </lineage>
</organism>
<keyword evidence="3" id="KW-1185">Reference proteome</keyword>
<comment type="caution">
    <text evidence="2">The sequence shown here is derived from an EMBL/GenBank/DDBJ whole genome shotgun (WGS) entry which is preliminary data.</text>
</comment>
<protein>
    <submittedName>
        <fullName evidence="2">Type II toxin-antitoxin system PemI/MazE family antitoxin</fullName>
    </submittedName>
</protein>
<dbReference type="Proteomes" id="UP001597244">
    <property type="component" value="Unassembled WGS sequence"/>
</dbReference>
<evidence type="ECO:0000313" key="3">
    <source>
        <dbReference type="Proteomes" id="UP001597244"/>
    </source>
</evidence>
<name>A0ABW4DK45_9LACO</name>
<sequence>MKARKQGNTLVLSIPTKLNVVEGTEYMVMKESDGSLVFTPKRKNIFKGGNKDLRPETDYLSGSSTDREDV</sequence>
<evidence type="ECO:0000256" key="1">
    <source>
        <dbReference type="SAM" id="MobiDB-lite"/>
    </source>
</evidence>